<dbReference type="AlphaFoldDB" id="A0A1B6NW85"/>
<dbReference type="EMBL" id="AYSL01000377">
    <property type="protein sequence ID" value="KTF07719.1"/>
    <property type="molecule type" value="Genomic_DNA"/>
</dbReference>
<reference evidence="1" key="1">
    <citation type="submission" date="2013-11" db="EMBL/GenBank/DDBJ databases">
        <title>Microbial diversity, functional groups and degradation webs in Northern and Southern Mediterranean and Red Sea marine crude oil polluted sites.</title>
        <authorList>
            <person name="Daffonchio D."/>
            <person name="Mapelli F."/>
            <person name="Ferrer M."/>
            <person name="Richter M."/>
            <person name="Cherif A."/>
            <person name="Malkawi H.I."/>
            <person name="Yakimov M.M."/>
            <person name="Abdel-Fattah Y.R."/>
            <person name="Blaghen M."/>
            <person name="Golyshin P.N."/>
            <person name="Kalogerakis N."/>
            <person name="Boon N."/>
            <person name="Magagnini M."/>
            <person name="Fava F."/>
        </authorList>
    </citation>
    <scope>NUCLEOTIDE SEQUENCE</scope>
</reference>
<protein>
    <submittedName>
        <fullName evidence="1">Uncharacterized protein</fullName>
    </submittedName>
</protein>
<name>A0A1B6NW85_9ZZZZ</name>
<proteinExistence type="predicted"/>
<accession>A0A1B6NW85</accession>
<evidence type="ECO:0000313" key="1">
    <source>
        <dbReference type="EMBL" id="KTF07719.1"/>
    </source>
</evidence>
<organism evidence="1">
    <name type="scientific">marine sediment metagenome</name>
    <dbReference type="NCBI Taxonomy" id="412755"/>
    <lineage>
        <taxon>unclassified sequences</taxon>
        <taxon>metagenomes</taxon>
        <taxon>ecological metagenomes</taxon>
    </lineage>
</organism>
<gene>
    <name evidence="1" type="ORF">MGSAQ_000786</name>
</gene>
<sequence>MLKMPPSMVPNPSARRPAASCFWVTGRAHISDRARNMPVDSIITTIITSTMVRTITGSKVGRPK</sequence>
<comment type="caution">
    <text evidence="1">The sequence shown here is derived from an EMBL/GenBank/DDBJ whole genome shotgun (WGS) entry which is preliminary data.</text>
</comment>